<dbReference type="Pfam" id="PF01582">
    <property type="entry name" value="TIR"/>
    <property type="match status" value="1"/>
</dbReference>
<dbReference type="Proteomes" id="UP000028999">
    <property type="component" value="Unassembled WGS sequence"/>
</dbReference>
<dbReference type="InterPro" id="IPR035897">
    <property type="entry name" value="Toll_tir_struct_dom_sf"/>
</dbReference>
<feature type="domain" description="TIR" evidence="1">
    <location>
        <begin position="21"/>
        <end position="93"/>
    </location>
</feature>
<proteinExistence type="predicted"/>
<gene>
    <name evidence="3" type="primary">BnaCnng44380D</name>
    <name evidence="2" type="ORF">DARMORV10_C04P26580.1</name>
    <name evidence="3" type="ORF">GSBRNA2T00042434001</name>
</gene>
<evidence type="ECO:0000313" key="2">
    <source>
        <dbReference type="EMBL" id="CAF1836904.1"/>
    </source>
</evidence>
<protein>
    <submittedName>
        <fullName evidence="2">(rape) hypothetical protein</fullName>
    </submittedName>
    <submittedName>
        <fullName evidence="3">BnaCnng44380D protein</fullName>
    </submittedName>
</protein>
<dbReference type="InterPro" id="IPR000157">
    <property type="entry name" value="TIR_dom"/>
</dbReference>
<dbReference type="Gene3D" id="3.40.50.10140">
    <property type="entry name" value="Toll/interleukin-1 receptor homology (TIR) domain"/>
    <property type="match status" value="1"/>
</dbReference>
<dbReference type="EMBL" id="LK034500">
    <property type="protein sequence ID" value="CDY64620.1"/>
    <property type="molecule type" value="Genomic_DNA"/>
</dbReference>
<keyword evidence="4" id="KW-1185">Reference proteome</keyword>
<reference evidence="3 4" key="1">
    <citation type="journal article" date="2014" name="Science">
        <title>Plant genetics. Early allopolyploid evolution in the post-Neolithic Brassica napus oilseed genome.</title>
        <authorList>
            <person name="Chalhoub B."/>
            <person name="Denoeud F."/>
            <person name="Liu S."/>
            <person name="Parkin I.A."/>
            <person name="Tang H."/>
            <person name="Wang X."/>
            <person name="Chiquet J."/>
            <person name="Belcram H."/>
            <person name="Tong C."/>
            <person name="Samans B."/>
            <person name="Correa M."/>
            <person name="Da Silva C."/>
            <person name="Just J."/>
            <person name="Falentin C."/>
            <person name="Koh C.S."/>
            <person name="Le Clainche I."/>
            <person name="Bernard M."/>
            <person name="Bento P."/>
            <person name="Noel B."/>
            <person name="Labadie K."/>
            <person name="Alberti A."/>
            <person name="Charles M."/>
            <person name="Arnaud D."/>
            <person name="Guo H."/>
            <person name="Daviaud C."/>
            <person name="Alamery S."/>
            <person name="Jabbari K."/>
            <person name="Zhao M."/>
            <person name="Edger P.P."/>
            <person name="Chelaifa H."/>
            <person name="Tack D."/>
            <person name="Lassalle G."/>
            <person name="Mestiri I."/>
            <person name="Schnel N."/>
            <person name="Le Paslier M.C."/>
            <person name="Fan G."/>
            <person name="Renault V."/>
            <person name="Bayer P.E."/>
            <person name="Golicz A.A."/>
            <person name="Manoli S."/>
            <person name="Lee T.H."/>
            <person name="Thi V.H."/>
            <person name="Chalabi S."/>
            <person name="Hu Q."/>
            <person name="Fan C."/>
            <person name="Tollenaere R."/>
            <person name="Lu Y."/>
            <person name="Battail C."/>
            <person name="Shen J."/>
            <person name="Sidebottom C.H."/>
            <person name="Wang X."/>
            <person name="Canaguier A."/>
            <person name="Chauveau A."/>
            <person name="Berard A."/>
            <person name="Deniot G."/>
            <person name="Guan M."/>
            <person name="Liu Z."/>
            <person name="Sun F."/>
            <person name="Lim Y.P."/>
            <person name="Lyons E."/>
            <person name="Town C.D."/>
            <person name="Bancroft I."/>
            <person name="Wang X."/>
            <person name="Meng J."/>
            <person name="Ma J."/>
            <person name="Pires J.C."/>
            <person name="King G.J."/>
            <person name="Brunel D."/>
            <person name="Delourme R."/>
            <person name="Renard M."/>
            <person name="Aury J.M."/>
            <person name="Adams K.L."/>
            <person name="Batley J."/>
            <person name="Snowdon R.J."/>
            <person name="Tost J."/>
            <person name="Edwards D."/>
            <person name="Zhou Y."/>
            <person name="Hua W."/>
            <person name="Sharpe A.G."/>
            <person name="Paterson A.H."/>
            <person name="Guan C."/>
            <person name="Wincker P."/>
        </authorList>
    </citation>
    <scope>NUCLEOTIDE SEQUENCE [LARGE SCALE GENOMIC DNA]</scope>
    <source>
        <strain evidence="4">cv. Darmor-bzh</strain>
    </source>
</reference>
<dbReference type="GO" id="GO:0007165">
    <property type="term" value="P:signal transduction"/>
    <property type="evidence" value="ECO:0007669"/>
    <property type="project" value="InterPro"/>
</dbReference>
<dbReference type="PaxDb" id="3708-A0A078JDV0"/>
<dbReference type="OMA" id="IACQGKT"/>
<sequence length="98" mass="10943">MGDKRIKDLNRCALRELCFFKLIGEFGKALKIACQGKTETEIESLIQALTKVADIAGEHSFNWDNEAKMIEKIATNVSNKLIATPSRDFDGMIGLETH</sequence>
<organism evidence="3 4">
    <name type="scientific">Brassica napus</name>
    <name type="common">Rape</name>
    <dbReference type="NCBI Taxonomy" id="3708"/>
    <lineage>
        <taxon>Eukaryota</taxon>
        <taxon>Viridiplantae</taxon>
        <taxon>Streptophyta</taxon>
        <taxon>Embryophyta</taxon>
        <taxon>Tracheophyta</taxon>
        <taxon>Spermatophyta</taxon>
        <taxon>Magnoliopsida</taxon>
        <taxon>eudicotyledons</taxon>
        <taxon>Gunneridae</taxon>
        <taxon>Pentapetalae</taxon>
        <taxon>rosids</taxon>
        <taxon>malvids</taxon>
        <taxon>Brassicales</taxon>
        <taxon>Brassicaceae</taxon>
        <taxon>Brassiceae</taxon>
        <taxon>Brassica</taxon>
    </lineage>
</organism>
<dbReference type="Gramene" id="CDY64620">
    <property type="protein sequence ID" value="CDY64620"/>
    <property type="gene ID" value="GSBRNA2T00042434001"/>
</dbReference>
<accession>A0A078JDV0</accession>
<reference evidence="2" key="3">
    <citation type="submission" date="2021-01" db="EMBL/GenBank/DDBJ databases">
        <authorList>
            <consortium name="Genoscope - CEA"/>
            <person name="William W."/>
        </authorList>
    </citation>
    <scope>NUCLEOTIDE SEQUENCE</scope>
</reference>
<dbReference type="AlphaFoldDB" id="A0A078JDV0"/>
<dbReference type="EMBL" id="HG994368">
    <property type="protein sequence ID" value="CAF1836904.1"/>
    <property type="molecule type" value="Genomic_DNA"/>
</dbReference>
<dbReference type="Proteomes" id="UP001295469">
    <property type="component" value="Chromosome C04"/>
</dbReference>
<evidence type="ECO:0000313" key="4">
    <source>
        <dbReference type="Proteomes" id="UP000028999"/>
    </source>
</evidence>
<evidence type="ECO:0000259" key="1">
    <source>
        <dbReference type="Pfam" id="PF01582"/>
    </source>
</evidence>
<name>A0A078JDV0_BRANA</name>
<reference evidence="3" key="2">
    <citation type="submission" date="2014-06" db="EMBL/GenBank/DDBJ databases">
        <authorList>
            <person name="Genoscope - CEA"/>
        </authorList>
    </citation>
    <scope>NUCLEOTIDE SEQUENCE</scope>
</reference>
<evidence type="ECO:0000313" key="3">
    <source>
        <dbReference type="EMBL" id="CDY64620.1"/>
    </source>
</evidence>